<dbReference type="AlphaFoldDB" id="A0A7I8VAZ1"/>
<evidence type="ECO:0000256" key="2">
    <source>
        <dbReference type="ARBA" id="ARBA00022553"/>
    </source>
</evidence>
<dbReference type="SMART" id="SM00175">
    <property type="entry name" value="RAB"/>
    <property type="match status" value="1"/>
</dbReference>
<dbReference type="Proteomes" id="UP000549394">
    <property type="component" value="Unassembled WGS sequence"/>
</dbReference>
<protein>
    <submittedName>
        <fullName evidence="4">DgyrCDS2594</fullName>
    </submittedName>
</protein>
<dbReference type="Gene3D" id="3.40.50.300">
    <property type="entry name" value="P-loop containing nucleotide triphosphate hydrolases"/>
    <property type="match status" value="1"/>
</dbReference>
<dbReference type="PRINTS" id="PR00449">
    <property type="entry name" value="RASTRNSFRMNG"/>
</dbReference>
<dbReference type="OrthoDB" id="5239715at2759"/>
<comment type="caution">
    <text evidence="4">The sequence shown here is derived from an EMBL/GenBank/DDBJ whole genome shotgun (WGS) entry which is preliminary data.</text>
</comment>
<dbReference type="InterPro" id="IPR051641">
    <property type="entry name" value="RGK_GTP-binding_reg"/>
</dbReference>
<dbReference type="GO" id="GO:0003924">
    <property type="term" value="F:GTPase activity"/>
    <property type="evidence" value="ECO:0007669"/>
    <property type="project" value="InterPro"/>
</dbReference>
<evidence type="ECO:0000313" key="4">
    <source>
        <dbReference type="EMBL" id="CAD5113424.1"/>
    </source>
</evidence>
<dbReference type="SMART" id="SM00173">
    <property type="entry name" value="RAS"/>
    <property type="match status" value="1"/>
</dbReference>
<evidence type="ECO:0000313" key="5">
    <source>
        <dbReference type="Proteomes" id="UP000549394"/>
    </source>
</evidence>
<dbReference type="GO" id="GO:0005246">
    <property type="term" value="F:calcium channel regulator activity"/>
    <property type="evidence" value="ECO:0007669"/>
    <property type="project" value="TreeGrafter"/>
</dbReference>
<dbReference type="SUPFAM" id="SSF52540">
    <property type="entry name" value="P-loop containing nucleoside triphosphate hydrolases"/>
    <property type="match status" value="1"/>
</dbReference>
<evidence type="ECO:0000256" key="1">
    <source>
        <dbReference type="ARBA" id="ARBA00008846"/>
    </source>
</evidence>
<accession>A0A7I8VAZ1</accession>
<gene>
    <name evidence="4" type="ORF">DGYR_LOCUS2419</name>
</gene>
<proteinExistence type="inferred from homology"/>
<evidence type="ECO:0000256" key="3">
    <source>
        <dbReference type="SAM" id="MobiDB-lite"/>
    </source>
</evidence>
<feature type="compositionally biased region" description="Polar residues" evidence="3">
    <location>
        <begin position="60"/>
        <end position="81"/>
    </location>
</feature>
<dbReference type="SMART" id="SM00174">
    <property type="entry name" value="RHO"/>
    <property type="match status" value="1"/>
</dbReference>
<sequence>MDEFELFKECAKMGSSLPGTPRLRKHTDPECGSIYQEKIEAKRKSVSDYNRKLGKKPLSRLNSSPGLFRQGSINSSGRPSLTESENELEIYRVRSFRTKKRSIVYRADSYKIRKSPSIQSVATLKSNCASTEDIIPTFRVLVLGSVDVGKTCIIKQFLTSEYVGATPNEEDREDCNVTVSLDGQEIVLIFSENTNDSQAIPDVNIDAYVVVYAINERESFEQVRKILLTLTLNRSHNLAIILVGNKQDIVRKRTVSDEVGRRLAEKYDCKFIEVSALLNHKIDDLLVGIAAQIRLKRINVEKRKLSETLSIFDRFCYSRSGGGLLKKFFRRNSLRSRSCENLLIS</sequence>
<comment type="similarity">
    <text evidence="1">Belongs to the small GTPase superfamily. RGK family.</text>
</comment>
<dbReference type="InterPro" id="IPR001806">
    <property type="entry name" value="Small_GTPase"/>
</dbReference>
<dbReference type="Pfam" id="PF00071">
    <property type="entry name" value="Ras"/>
    <property type="match status" value="1"/>
</dbReference>
<dbReference type="GO" id="GO:0005525">
    <property type="term" value="F:GTP binding"/>
    <property type="evidence" value="ECO:0007669"/>
    <property type="project" value="InterPro"/>
</dbReference>
<organism evidence="4 5">
    <name type="scientific">Dimorphilus gyrociliatus</name>
    <dbReference type="NCBI Taxonomy" id="2664684"/>
    <lineage>
        <taxon>Eukaryota</taxon>
        <taxon>Metazoa</taxon>
        <taxon>Spiralia</taxon>
        <taxon>Lophotrochozoa</taxon>
        <taxon>Annelida</taxon>
        <taxon>Polychaeta</taxon>
        <taxon>Polychaeta incertae sedis</taxon>
        <taxon>Dinophilidae</taxon>
        <taxon>Dimorphilus</taxon>
    </lineage>
</organism>
<dbReference type="PANTHER" id="PTHR45775:SF6">
    <property type="entry name" value="RAD, GEM_KIR FAMILY MEMBER 2, ISOFORM C"/>
    <property type="match status" value="1"/>
</dbReference>
<feature type="region of interest" description="Disordered" evidence="3">
    <location>
        <begin position="54"/>
        <end position="81"/>
    </location>
</feature>
<name>A0A7I8VAZ1_9ANNE</name>
<reference evidence="4 5" key="1">
    <citation type="submission" date="2020-08" db="EMBL/GenBank/DDBJ databases">
        <authorList>
            <person name="Hejnol A."/>
        </authorList>
    </citation>
    <scope>NUCLEOTIDE SEQUENCE [LARGE SCALE GENOMIC DNA]</scope>
</reference>
<dbReference type="PANTHER" id="PTHR45775">
    <property type="entry name" value="RAD, GEM/KIR FAMILY MEMBER 2, ISOFORM C"/>
    <property type="match status" value="1"/>
</dbReference>
<dbReference type="GO" id="GO:0005886">
    <property type="term" value="C:plasma membrane"/>
    <property type="evidence" value="ECO:0007669"/>
    <property type="project" value="TreeGrafter"/>
</dbReference>
<dbReference type="PROSITE" id="PS51419">
    <property type="entry name" value="RAB"/>
    <property type="match status" value="1"/>
</dbReference>
<dbReference type="InterPro" id="IPR027417">
    <property type="entry name" value="P-loop_NTPase"/>
</dbReference>
<dbReference type="PROSITE" id="PS51421">
    <property type="entry name" value="RAS"/>
    <property type="match status" value="1"/>
</dbReference>
<keyword evidence="2" id="KW-0597">Phosphoprotein</keyword>
<keyword evidence="5" id="KW-1185">Reference proteome</keyword>
<dbReference type="EMBL" id="CAJFCJ010000003">
    <property type="protein sequence ID" value="CAD5113424.1"/>
    <property type="molecule type" value="Genomic_DNA"/>
</dbReference>